<evidence type="ECO:0000256" key="8">
    <source>
        <dbReference type="ARBA" id="ARBA00023315"/>
    </source>
</evidence>
<evidence type="ECO:0000256" key="10">
    <source>
        <dbReference type="RuleBase" id="RU003557"/>
    </source>
</evidence>
<comment type="caution">
    <text evidence="13">The sequence shown here is derived from an EMBL/GenBank/DDBJ whole genome shotgun (WGS) entry which is preliminary data.</text>
</comment>
<comment type="similarity">
    <text evidence="2 10">Belongs to the thiolase-like superfamily. Thiolase family.</text>
</comment>
<evidence type="ECO:0000256" key="4">
    <source>
        <dbReference type="ARBA" id="ARBA00022832"/>
    </source>
</evidence>
<keyword evidence="4" id="KW-0276">Fatty acid metabolism</keyword>
<dbReference type="GO" id="GO:0005737">
    <property type="term" value="C:cytoplasm"/>
    <property type="evidence" value="ECO:0007669"/>
    <property type="project" value="UniProtKB-ARBA"/>
</dbReference>
<organism evidence="13 14">
    <name type="scientific">Pilimelia terevasa</name>
    <dbReference type="NCBI Taxonomy" id="53372"/>
    <lineage>
        <taxon>Bacteria</taxon>
        <taxon>Bacillati</taxon>
        <taxon>Actinomycetota</taxon>
        <taxon>Actinomycetes</taxon>
        <taxon>Micromonosporales</taxon>
        <taxon>Micromonosporaceae</taxon>
        <taxon>Pilimelia</taxon>
    </lineage>
</organism>
<feature type="active site" description="Acyl-thioester intermediate" evidence="9">
    <location>
        <position position="90"/>
    </location>
</feature>
<keyword evidence="8 10" id="KW-0012">Acyltransferase</keyword>
<reference evidence="13" key="1">
    <citation type="journal article" date="2014" name="Int. J. Syst. Evol. Microbiol.">
        <title>Complete genome sequence of Corynebacterium casei LMG S-19264T (=DSM 44701T), isolated from a smear-ripened cheese.</title>
        <authorList>
            <consortium name="US DOE Joint Genome Institute (JGI-PGF)"/>
            <person name="Walter F."/>
            <person name="Albersmeier A."/>
            <person name="Kalinowski J."/>
            <person name="Ruckert C."/>
        </authorList>
    </citation>
    <scope>NUCLEOTIDE SEQUENCE</scope>
    <source>
        <strain evidence="13">JCM 3091</strain>
    </source>
</reference>
<evidence type="ECO:0000256" key="6">
    <source>
        <dbReference type="ARBA" id="ARBA00023098"/>
    </source>
</evidence>
<dbReference type="InterPro" id="IPR020613">
    <property type="entry name" value="Thiolase_CS"/>
</dbReference>
<keyword evidence="7" id="KW-0576">Peroxisome</keyword>
<keyword evidence="14" id="KW-1185">Reference proteome</keyword>
<dbReference type="Pfam" id="PF02803">
    <property type="entry name" value="Thiolase_C"/>
    <property type="match status" value="1"/>
</dbReference>
<dbReference type="GO" id="GO:0006635">
    <property type="term" value="P:fatty acid beta-oxidation"/>
    <property type="evidence" value="ECO:0007669"/>
    <property type="project" value="TreeGrafter"/>
</dbReference>
<comment type="subcellular location">
    <subcellularLocation>
        <location evidence="1">Peroxisome</location>
    </subcellularLocation>
</comment>
<evidence type="ECO:0000256" key="5">
    <source>
        <dbReference type="ARBA" id="ARBA00022946"/>
    </source>
</evidence>
<dbReference type="InterPro" id="IPR020617">
    <property type="entry name" value="Thiolase_C"/>
</dbReference>
<dbReference type="GO" id="GO:0010124">
    <property type="term" value="P:phenylacetate catabolic process"/>
    <property type="evidence" value="ECO:0007669"/>
    <property type="project" value="TreeGrafter"/>
</dbReference>
<evidence type="ECO:0000313" key="13">
    <source>
        <dbReference type="EMBL" id="GGK14729.1"/>
    </source>
</evidence>
<reference evidence="13" key="2">
    <citation type="submission" date="2020-09" db="EMBL/GenBank/DDBJ databases">
        <authorList>
            <person name="Sun Q."/>
            <person name="Ohkuma M."/>
        </authorList>
    </citation>
    <scope>NUCLEOTIDE SEQUENCE</scope>
    <source>
        <strain evidence="13">JCM 3091</strain>
    </source>
</reference>
<feature type="domain" description="Thiolase N-terminal" evidence="11">
    <location>
        <begin position="5"/>
        <end position="282"/>
    </location>
</feature>
<keyword evidence="6" id="KW-0443">Lipid metabolism</keyword>
<dbReference type="EMBL" id="BMQC01000001">
    <property type="protein sequence ID" value="GGK14729.1"/>
    <property type="molecule type" value="Genomic_DNA"/>
</dbReference>
<evidence type="ECO:0000259" key="12">
    <source>
        <dbReference type="Pfam" id="PF02803"/>
    </source>
</evidence>
<name>A0A8J3BMM6_9ACTN</name>
<dbReference type="RefSeq" id="WP_189112402.1">
    <property type="nucleotide sequence ID" value="NZ_BMQC01000001.1"/>
</dbReference>
<evidence type="ECO:0000256" key="1">
    <source>
        <dbReference type="ARBA" id="ARBA00004275"/>
    </source>
</evidence>
<dbReference type="SUPFAM" id="SSF53901">
    <property type="entry name" value="Thiolase-like"/>
    <property type="match status" value="2"/>
</dbReference>
<dbReference type="NCBIfam" id="NF005890">
    <property type="entry name" value="PRK07851.1"/>
    <property type="match status" value="1"/>
</dbReference>
<dbReference type="PIRSF" id="PIRSF000429">
    <property type="entry name" value="Ac-CoA_Ac_transf"/>
    <property type="match status" value="1"/>
</dbReference>
<dbReference type="AlphaFoldDB" id="A0A8J3BMM6"/>
<dbReference type="FunFam" id="3.40.47.10:FF:000013">
    <property type="entry name" value="Acetyl-CoA acetyltransferase"/>
    <property type="match status" value="1"/>
</dbReference>
<dbReference type="InterPro" id="IPR050215">
    <property type="entry name" value="Thiolase-like_sf_Thiolase"/>
</dbReference>
<protein>
    <submittedName>
        <fullName evidence="13">Acetyl-CoA acetyltransferase</fullName>
    </submittedName>
</protein>
<dbReference type="PROSITE" id="PS00737">
    <property type="entry name" value="THIOLASE_2"/>
    <property type="match status" value="1"/>
</dbReference>
<feature type="active site" description="Proton acceptor" evidence="9">
    <location>
        <position position="400"/>
    </location>
</feature>
<evidence type="ECO:0000256" key="2">
    <source>
        <dbReference type="ARBA" id="ARBA00010982"/>
    </source>
</evidence>
<dbReference type="PANTHER" id="PTHR43853:SF8">
    <property type="entry name" value="3-KETOACYL-COA THIOLASE, PEROXISOMAL"/>
    <property type="match status" value="1"/>
</dbReference>
<dbReference type="Pfam" id="PF00108">
    <property type="entry name" value="Thiolase_N"/>
    <property type="match status" value="1"/>
</dbReference>
<dbReference type="InterPro" id="IPR020616">
    <property type="entry name" value="Thiolase_N"/>
</dbReference>
<evidence type="ECO:0000256" key="7">
    <source>
        <dbReference type="ARBA" id="ARBA00023140"/>
    </source>
</evidence>
<keyword evidence="3 10" id="KW-0808">Transferase</keyword>
<evidence type="ECO:0000259" key="11">
    <source>
        <dbReference type="Pfam" id="PF00108"/>
    </source>
</evidence>
<accession>A0A8J3BMM6</accession>
<dbReference type="Proteomes" id="UP000662200">
    <property type="component" value="Unassembled WGS sequence"/>
</dbReference>
<dbReference type="CDD" id="cd00751">
    <property type="entry name" value="thiolase"/>
    <property type="match status" value="1"/>
</dbReference>
<feature type="active site" description="Proton acceptor" evidence="9">
    <location>
        <position position="370"/>
    </location>
</feature>
<evidence type="ECO:0000256" key="3">
    <source>
        <dbReference type="ARBA" id="ARBA00022679"/>
    </source>
</evidence>
<evidence type="ECO:0000256" key="9">
    <source>
        <dbReference type="PIRSR" id="PIRSR000429-1"/>
    </source>
</evidence>
<dbReference type="InterPro" id="IPR016039">
    <property type="entry name" value="Thiolase-like"/>
</dbReference>
<keyword evidence="5" id="KW-0809">Transit peptide</keyword>
<evidence type="ECO:0000313" key="14">
    <source>
        <dbReference type="Proteomes" id="UP000662200"/>
    </source>
</evidence>
<dbReference type="InterPro" id="IPR002155">
    <property type="entry name" value="Thiolase"/>
</dbReference>
<dbReference type="Gene3D" id="3.40.47.10">
    <property type="match status" value="1"/>
</dbReference>
<proteinExistence type="inferred from homology"/>
<dbReference type="GO" id="GO:0003988">
    <property type="term" value="F:acetyl-CoA C-acyltransferase activity"/>
    <property type="evidence" value="ECO:0007669"/>
    <property type="project" value="TreeGrafter"/>
</dbReference>
<feature type="domain" description="Thiolase C-terminal" evidence="12">
    <location>
        <begin position="292"/>
        <end position="413"/>
    </location>
</feature>
<sequence>MAEAVVVATARTPIGRAGKGSLRALRPDDLAVAAVEAALAKVPELDPAAIDDLYLGCGLPGGEQGFNMARVVATLLGYDRLPAATVTRYCASSLQTTRMAFHAIRAGEGDVFVSAGVECVSRYARGNSDALPPEAAALVGGGWQNPAFGEARARSATRAAGAAPTWRDPREDGALPDIYLAMGQTAENLAQVKGVTREDMDVFGVRSQNLAEKAIADGFWAREITPVTLPDGTVVRTDDGPRAGVTLEGTAALKPVFRPDGRITAGNCCPLNDGAAAVVVMSDVRARELGIAPLARIVSSGVTALSPEIMGLGPVEASRQALARAGMTIDDIDLVEINEAFAAQVIPSYRDLGIPLDKLNVMGGAIAVGHPFGMTGARITGTLLNALDWHDRSVGLETMCVGGGQGMAMIFERL</sequence>
<dbReference type="NCBIfam" id="TIGR01930">
    <property type="entry name" value="AcCoA-C-Actrans"/>
    <property type="match status" value="1"/>
</dbReference>
<dbReference type="PANTHER" id="PTHR43853">
    <property type="entry name" value="3-KETOACYL-COA THIOLASE, PEROXISOMAL"/>
    <property type="match status" value="1"/>
</dbReference>
<gene>
    <name evidence="13" type="primary">atoB</name>
    <name evidence="13" type="ORF">GCM10010124_04150</name>
</gene>